<comment type="subunit">
    <text evidence="6">Homodimer.</text>
</comment>
<dbReference type="InterPro" id="IPR000890">
    <property type="entry name" value="Aliphatic_acid_kin_short-chain"/>
</dbReference>
<comment type="pathway">
    <text evidence="6">Metabolic intermediate biosynthesis; acetyl-CoA biosynthesis; acetyl-CoA from acetate: step 1/2.</text>
</comment>
<keyword evidence="4 6" id="KW-0418">Kinase</keyword>
<dbReference type="Gene3D" id="3.30.420.40">
    <property type="match status" value="2"/>
</dbReference>
<feature type="binding site" evidence="6">
    <location>
        <position position="15"/>
    </location>
    <ligand>
        <name>ATP</name>
        <dbReference type="ChEBI" id="CHEBI:30616"/>
    </ligand>
</feature>
<dbReference type="Pfam" id="PF00871">
    <property type="entry name" value="Acetate_kinase"/>
    <property type="match status" value="1"/>
</dbReference>
<evidence type="ECO:0000313" key="9">
    <source>
        <dbReference type="Proteomes" id="UP000218627"/>
    </source>
</evidence>
<proteinExistence type="inferred from homology"/>
<dbReference type="EMBL" id="OBEN01000001">
    <property type="protein sequence ID" value="SNZ11125.1"/>
    <property type="molecule type" value="Genomic_DNA"/>
</dbReference>
<comment type="similarity">
    <text evidence="1 6 7">Belongs to the acetokinase family.</text>
</comment>
<feature type="binding site" evidence="6">
    <location>
        <begin position="175"/>
        <end position="179"/>
    </location>
    <ligand>
        <name>ATP</name>
        <dbReference type="ChEBI" id="CHEBI:30616"/>
    </ligand>
</feature>
<evidence type="ECO:0000313" key="8">
    <source>
        <dbReference type="EMBL" id="SNZ11125.1"/>
    </source>
</evidence>
<protein>
    <recommendedName>
        <fullName evidence="6">Acetate kinase</fullName>
        <ecNumber evidence="6">2.7.2.1</ecNumber>
    </recommendedName>
    <alternativeName>
        <fullName evidence="6">Acetokinase</fullName>
    </alternativeName>
</protein>
<dbReference type="PIRSF" id="PIRSF000722">
    <property type="entry name" value="Acetate_prop_kin"/>
    <property type="match status" value="1"/>
</dbReference>
<dbReference type="InterPro" id="IPR043129">
    <property type="entry name" value="ATPase_NBD"/>
</dbReference>
<keyword evidence="3 6" id="KW-0547">Nucleotide-binding</keyword>
<keyword evidence="2 6" id="KW-0808">Transferase</keyword>
<dbReference type="EC" id="2.7.2.1" evidence="6"/>
<dbReference type="GO" id="GO:0000287">
    <property type="term" value="F:magnesium ion binding"/>
    <property type="evidence" value="ECO:0007669"/>
    <property type="project" value="UniProtKB-UniRule"/>
</dbReference>
<gene>
    <name evidence="6" type="primary">ackA</name>
    <name evidence="8" type="ORF">SAMN06265353_0145</name>
</gene>
<keyword evidence="6" id="KW-0963">Cytoplasm</keyword>
<evidence type="ECO:0000256" key="5">
    <source>
        <dbReference type="ARBA" id="ARBA00022840"/>
    </source>
</evidence>
<organism evidence="8 9">
    <name type="scientific">Hydrogenobacter hydrogenophilus</name>
    <dbReference type="NCBI Taxonomy" id="35835"/>
    <lineage>
        <taxon>Bacteria</taxon>
        <taxon>Pseudomonadati</taxon>
        <taxon>Aquificota</taxon>
        <taxon>Aquificia</taxon>
        <taxon>Aquificales</taxon>
        <taxon>Aquificaceae</taxon>
        <taxon>Hydrogenobacter</taxon>
    </lineage>
</organism>
<feature type="binding site" evidence="6">
    <location>
        <begin position="296"/>
        <end position="300"/>
    </location>
    <ligand>
        <name>ATP</name>
        <dbReference type="ChEBI" id="CHEBI:30616"/>
    </ligand>
</feature>
<dbReference type="Proteomes" id="UP000218627">
    <property type="component" value="Unassembled WGS sequence"/>
</dbReference>
<dbReference type="PRINTS" id="PR00471">
    <property type="entry name" value="ACETATEKNASE"/>
</dbReference>
<dbReference type="PANTHER" id="PTHR21060:SF15">
    <property type="entry name" value="ACETATE KINASE-RELATED"/>
    <property type="match status" value="1"/>
</dbReference>
<dbReference type="InterPro" id="IPR004372">
    <property type="entry name" value="Ac/propionate_kinase"/>
</dbReference>
<dbReference type="GO" id="GO:0006085">
    <property type="term" value="P:acetyl-CoA biosynthetic process"/>
    <property type="evidence" value="ECO:0007669"/>
    <property type="project" value="UniProtKB-UniRule"/>
</dbReference>
<evidence type="ECO:0000256" key="4">
    <source>
        <dbReference type="ARBA" id="ARBA00022777"/>
    </source>
</evidence>
<dbReference type="OrthoDB" id="9802453at2"/>
<keyword evidence="9" id="KW-1185">Reference proteome</keyword>
<dbReference type="HAMAP" id="MF_00020">
    <property type="entry name" value="Acetate_kinase"/>
    <property type="match status" value="1"/>
</dbReference>
<dbReference type="SUPFAM" id="SSF53067">
    <property type="entry name" value="Actin-like ATPase domain"/>
    <property type="match status" value="2"/>
</dbReference>
<keyword evidence="5 6" id="KW-0067">ATP-binding</keyword>
<feature type="site" description="Transition state stabilizer" evidence="6">
    <location>
        <position position="147"/>
    </location>
</feature>
<feature type="active site" description="Proton donor/acceptor" evidence="6">
    <location>
        <position position="116"/>
    </location>
</feature>
<evidence type="ECO:0000256" key="3">
    <source>
        <dbReference type="ARBA" id="ARBA00022741"/>
    </source>
</evidence>
<keyword evidence="6" id="KW-0460">Magnesium</keyword>
<dbReference type="PANTHER" id="PTHR21060">
    <property type="entry name" value="ACETATE KINASE"/>
    <property type="match status" value="1"/>
</dbReference>
<evidence type="ECO:0000256" key="6">
    <source>
        <dbReference type="HAMAP-Rule" id="MF_00020"/>
    </source>
</evidence>
<dbReference type="NCBIfam" id="TIGR00016">
    <property type="entry name" value="ackA"/>
    <property type="match status" value="1"/>
</dbReference>
<dbReference type="RefSeq" id="WP_096600079.1">
    <property type="nucleotide sequence ID" value="NZ_OBEN01000001.1"/>
</dbReference>
<sequence length="361" mass="40622">MKHFLVFNYGSSTLKYAYFEDLKELYRSVLKVSKEEDVQGAVKKILNTVEKEKVDVIVHRVVHGKDLDSPLLIDRKGLQILKELVTFDPIHNAFAIIGVEACLKDLADVPQYAVFDTSFFKHLPFTSKAYALPMRLYKEGIRRYGFHGISYSYLLKETAKLMGKSADELSVIMLHLGSGASACAVHKGKPVDTSMGMTPLEGLVMLTRAGDLDPGVVLELLKKGNTLQDLEHFLYRECGIKGLTHTEDMRQLIQNAKEGNRIAKQALDLYVHRIKKYIGAYYVLLEELDALVFSGGVGENSPEVRSLVCNGLEKLGIIIEEEMNIKNEPYINSKKSKVKVLVIKTDEELEMVRQVKQALKV</sequence>
<feature type="binding site" evidence="6">
    <location>
        <position position="347"/>
    </location>
    <ligand>
        <name>Mg(2+)</name>
        <dbReference type="ChEBI" id="CHEBI:18420"/>
    </ligand>
</feature>
<keyword evidence="6" id="KW-0479">Metal-binding</keyword>
<comment type="catalytic activity">
    <reaction evidence="6">
        <text>acetate + ATP = acetyl phosphate + ADP</text>
        <dbReference type="Rhea" id="RHEA:11352"/>
        <dbReference type="ChEBI" id="CHEBI:22191"/>
        <dbReference type="ChEBI" id="CHEBI:30089"/>
        <dbReference type="ChEBI" id="CHEBI:30616"/>
        <dbReference type="ChEBI" id="CHEBI:456216"/>
        <dbReference type="EC" id="2.7.2.1"/>
    </reaction>
</comment>
<dbReference type="PROSITE" id="PS01076">
    <property type="entry name" value="ACETATE_KINASE_2"/>
    <property type="match status" value="1"/>
</dbReference>
<dbReference type="GO" id="GO:0006083">
    <property type="term" value="P:acetate metabolic process"/>
    <property type="evidence" value="ECO:0007669"/>
    <property type="project" value="TreeGrafter"/>
</dbReference>
<dbReference type="UniPathway" id="UPA00340">
    <property type="reaction ID" value="UER00458"/>
</dbReference>
<reference evidence="9" key="1">
    <citation type="submission" date="2017-09" db="EMBL/GenBank/DDBJ databases">
        <authorList>
            <person name="Varghese N."/>
            <person name="Submissions S."/>
        </authorList>
    </citation>
    <scope>NUCLEOTIDE SEQUENCE [LARGE SCALE GENOMIC DNA]</scope>
    <source>
        <strain evidence="9">DSM 2913</strain>
    </source>
</reference>
<comment type="cofactor">
    <cofactor evidence="6">
        <name>Mg(2+)</name>
        <dbReference type="ChEBI" id="CHEBI:18420"/>
    </cofactor>
    <cofactor evidence="6">
        <name>Mn(2+)</name>
        <dbReference type="ChEBI" id="CHEBI:29035"/>
    </cofactor>
    <text evidence="6">Mg(2+). Can also accept Mn(2+).</text>
</comment>
<evidence type="ECO:0000256" key="1">
    <source>
        <dbReference type="ARBA" id="ARBA00008748"/>
    </source>
</evidence>
<comment type="function">
    <text evidence="6">Catalyzes the formation of acetyl phosphate from acetate and ATP. Can also catalyze the reverse reaction.</text>
</comment>
<evidence type="ECO:0000256" key="2">
    <source>
        <dbReference type="ARBA" id="ARBA00022679"/>
    </source>
</evidence>
<dbReference type="InterPro" id="IPR023865">
    <property type="entry name" value="Aliphatic_acid_kinase_CS"/>
</dbReference>
<feature type="site" description="Transition state stabilizer" evidence="6">
    <location>
        <position position="208"/>
    </location>
</feature>
<evidence type="ECO:0000256" key="7">
    <source>
        <dbReference type="RuleBase" id="RU003835"/>
    </source>
</evidence>
<name>A0A285NNT6_9AQUI</name>
<dbReference type="GO" id="GO:0008776">
    <property type="term" value="F:acetate kinase activity"/>
    <property type="evidence" value="ECO:0007669"/>
    <property type="project" value="UniProtKB-UniRule"/>
</dbReference>
<dbReference type="GO" id="GO:0005737">
    <property type="term" value="C:cytoplasm"/>
    <property type="evidence" value="ECO:0007669"/>
    <property type="project" value="UniProtKB-SubCell"/>
</dbReference>
<feature type="binding site" evidence="6">
    <location>
        <begin position="248"/>
        <end position="250"/>
    </location>
    <ligand>
        <name>ATP</name>
        <dbReference type="ChEBI" id="CHEBI:30616"/>
    </ligand>
</feature>
<dbReference type="AlphaFoldDB" id="A0A285NNT6"/>
<feature type="binding site" evidence="6">
    <location>
        <position position="60"/>
    </location>
    <ligand>
        <name>substrate</name>
    </ligand>
</feature>
<comment type="subcellular location">
    <subcellularLocation>
        <location evidence="6">Cytoplasm</location>
    </subcellularLocation>
</comment>
<feature type="binding site" evidence="6">
    <location>
        <position position="8"/>
    </location>
    <ligand>
        <name>Mg(2+)</name>
        <dbReference type="ChEBI" id="CHEBI:18420"/>
    </ligand>
</feature>
<accession>A0A285NNT6</accession>
<dbReference type="GO" id="GO:0005524">
    <property type="term" value="F:ATP binding"/>
    <property type="evidence" value="ECO:0007669"/>
    <property type="project" value="UniProtKB-KW"/>
</dbReference>